<accession>A0A347UKA0</accession>
<evidence type="ECO:0000313" key="2">
    <source>
        <dbReference type="Proteomes" id="UP000261704"/>
    </source>
</evidence>
<keyword evidence="2" id="KW-1185">Reference proteome</keyword>
<dbReference type="RefSeq" id="WP_118943930.1">
    <property type="nucleotide sequence ID" value="NZ_CP032125.1"/>
</dbReference>
<gene>
    <name evidence="1" type="ORF">BAR1_15860</name>
</gene>
<organism evidence="1 2">
    <name type="scientific">Profundibacter amoris</name>
    <dbReference type="NCBI Taxonomy" id="2171755"/>
    <lineage>
        <taxon>Bacteria</taxon>
        <taxon>Pseudomonadati</taxon>
        <taxon>Pseudomonadota</taxon>
        <taxon>Alphaproteobacteria</taxon>
        <taxon>Rhodobacterales</taxon>
        <taxon>Paracoccaceae</taxon>
        <taxon>Profundibacter</taxon>
    </lineage>
</organism>
<evidence type="ECO:0000313" key="1">
    <source>
        <dbReference type="EMBL" id="AXX99278.1"/>
    </source>
</evidence>
<proteinExistence type="predicted"/>
<dbReference type="KEGG" id="pamo:BAR1_15860"/>
<sequence length="70" mass="7162">MFRNAPPLAFGCQRGFSVFGGFQRVTGAGLDRLAKLQAIATVHSGRRGIAPDLASAGVLEILGANGLPPA</sequence>
<dbReference type="AlphaFoldDB" id="A0A347UKA0"/>
<dbReference type="EMBL" id="CP032125">
    <property type="protein sequence ID" value="AXX99278.1"/>
    <property type="molecule type" value="Genomic_DNA"/>
</dbReference>
<reference evidence="1 2" key="1">
    <citation type="submission" date="2018-09" db="EMBL/GenBank/DDBJ databases">
        <title>Profundibacter amoris BAR1 gen. nov., sp. nov., a new member of the Roseobacter clade isolated at Lokis Castle Vent Field on the Arctic Mid-Oceanic Ridge.</title>
        <authorList>
            <person name="Le Moine Bauer S."/>
            <person name="Sjoeberg A.G."/>
            <person name="L'Haridon S."/>
            <person name="Stokke R."/>
            <person name="Roalkvam I."/>
            <person name="Steen I.H."/>
            <person name="Dahle H."/>
        </authorList>
    </citation>
    <scope>NUCLEOTIDE SEQUENCE [LARGE SCALE GENOMIC DNA]</scope>
    <source>
        <strain evidence="1 2">BAR1</strain>
    </source>
</reference>
<protein>
    <submittedName>
        <fullName evidence="1">Uncharacterized protein</fullName>
    </submittedName>
</protein>
<dbReference type="Proteomes" id="UP000261704">
    <property type="component" value="Chromosome"/>
</dbReference>
<dbReference type="OrthoDB" id="7867117at2"/>
<name>A0A347UKA0_9RHOB</name>